<comment type="similarity">
    <text evidence="2">Belongs to the MNN1/MNT family.</text>
</comment>
<evidence type="ECO:0000256" key="9">
    <source>
        <dbReference type="ARBA" id="ARBA00023180"/>
    </source>
</evidence>
<keyword evidence="3" id="KW-0328">Glycosyltransferase</keyword>
<evidence type="ECO:0000256" key="5">
    <source>
        <dbReference type="ARBA" id="ARBA00022692"/>
    </source>
</evidence>
<evidence type="ECO:0000256" key="4">
    <source>
        <dbReference type="ARBA" id="ARBA00022679"/>
    </source>
</evidence>
<evidence type="ECO:0000256" key="3">
    <source>
        <dbReference type="ARBA" id="ARBA00022676"/>
    </source>
</evidence>
<dbReference type="InterPro" id="IPR022751">
    <property type="entry name" value="Alpha_mannosyltransferase"/>
</dbReference>
<dbReference type="OMA" id="CYITNDE"/>
<sequence length="756" mass="87083">MVTMKPKVNSVAFDYKSGHYNYKFYKLRTVFRYAKAFVVLSALYIVCRHLFGMVSEEDLSREVQHRADNGFDAPEDSVLRMDEAAVTSTHYVRLLDKFTESFASKPLDDKCVLFFDELYKQDGDWGLVDKTADVNKEYALGPYECLEEYIKRRGKEWKEERKEEWKKQNKAETPPKNFPGNVPEKMVPQFEQDYLELKELVLEPEQQMVDSIVQVRVFDQCFLRDNSGPSLKKLEGLKNNIELDKQVTTVYQDVERRIFPWLSSELPTFKRWDGTLVKGMLQISDYIDAYEDKDIVRDPQYKNAFGERVEPASKSHASTVGDSFLLKDWRNSMNGRGIVLSVADKYKTEILGLIRLFRALNNKLPIQFVHKGDLSAAAQKEIIEAARSDDIYILPEVYGKVSDQVPQNFPKQEVWFVDASKCINKAYGKSFNSYANKMIALLFNSFDEIMMMDADVLPLIKPNNFFHTGPYERTQTIFFKDRYVQAKKQVEVTDFFKKLMPTAIDDALFGIPRATNFTLENRFLGKQSAHLMEAGVVLMKRSTHFAGLLMMVRLNMYKAVTEKIWGEKELFWISQSVAGNENYEFNKYDTASAGALTPQETRPKNSLSHELCSTHPSHVSGDDNHTLLWINSGIKYCKVKNVWEKDFNKKQCKKKYKSIEDLKEKYSTPIRVSSVIIPPNGDRIINNDIEEPVKGWVATGCCNSYLYCAYDVIGGSADPRDQGILIQYDNATADRFDYFGQLWLSEGTVKLSEYSS</sequence>
<organism evidence="12 13">
    <name type="scientific">Cyberlindnera jadinii (strain ATCC 18201 / CBS 1600 / BCRC 20928 / JCM 3617 / NBRC 0987 / NRRL Y-1542)</name>
    <name type="common">Torula yeast</name>
    <name type="synonym">Candida utilis</name>
    <dbReference type="NCBI Taxonomy" id="983966"/>
    <lineage>
        <taxon>Eukaryota</taxon>
        <taxon>Fungi</taxon>
        <taxon>Dikarya</taxon>
        <taxon>Ascomycota</taxon>
        <taxon>Saccharomycotina</taxon>
        <taxon>Saccharomycetes</taxon>
        <taxon>Phaffomycetales</taxon>
        <taxon>Phaffomycetaceae</taxon>
        <taxon>Cyberlindnera</taxon>
    </lineage>
</organism>
<evidence type="ECO:0000313" key="13">
    <source>
        <dbReference type="Proteomes" id="UP000094389"/>
    </source>
</evidence>
<dbReference type="RefSeq" id="XP_020067976.1">
    <property type="nucleotide sequence ID" value="XM_020213877.1"/>
</dbReference>
<accession>A0A1E4RUH8</accession>
<keyword evidence="4" id="KW-0808">Transferase</keyword>
<feature type="region of interest" description="Disordered" evidence="10">
    <location>
        <begin position="164"/>
        <end position="183"/>
    </location>
</feature>
<dbReference type="PANTHER" id="PTHR31392:SF1">
    <property type="entry name" value="ALPHA-1,3-MANNOSYLTRANSFERASE MNN1-RELATED"/>
    <property type="match status" value="1"/>
</dbReference>
<dbReference type="OrthoDB" id="430354at2759"/>
<dbReference type="InterPro" id="IPR029044">
    <property type="entry name" value="Nucleotide-diphossugar_trans"/>
</dbReference>
<keyword evidence="6" id="KW-0735">Signal-anchor</keyword>
<dbReference type="GO" id="GO:0006493">
    <property type="term" value="P:protein O-linked glycosylation"/>
    <property type="evidence" value="ECO:0007669"/>
    <property type="project" value="TreeGrafter"/>
</dbReference>
<evidence type="ECO:0000256" key="6">
    <source>
        <dbReference type="ARBA" id="ARBA00022968"/>
    </source>
</evidence>
<dbReference type="AlphaFoldDB" id="A0A1E4RUH8"/>
<name>A0A1E4RUH8_CYBJN</name>
<evidence type="ECO:0008006" key="14">
    <source>
        <dbReference type="Google" id="ProtNLM"/>
    </source>
</evidence>
<evidence type="ECO:0000256" key="7">
    <source>
        <dbReference type="ARBA" id="ARBA00022989"/>
    </source>
</evidence>
<protein>
    <recommendedName>
        <fullName evidence="14">Nucleotide-diphospho-sugar transferase</fullName>
    </recommendedName>
</protein>
<proteinExistence type="inferred from homology"/>
<keyword evidence="13" id="KW-1185">Reference proteome</keyword>
<keyword evidence="9" id="KW-0325">Glycoprotein</keyword>
<dbReference type="Pfam" id="PF11051">
    <property type="entry name" value="Mannosyl_trans3"/>
    <property type="match status" value="1"/>
</dbReference>
<dbReference type="STRING" id="983966.A0A1E4RUH8"/>
<keyword evidence="5 11" id="KW-0812">Transmembrane</keyword>
<dbReference type="GO" id="GO:0000033">
    <property type="term" value="F:alpha-1,3-mannosyltransferase activity"/>
    <property type="evidence" value="ECO:0007669"/>
    <property type="project" value="TreeGrafter"/>
</dbReference>
<evidence type="ECO:0000256" key="8">
    <source>
        <dbReference type="ARBA" id="ARBA00023136"/>
    </source>
</evidence>
<dbReference type="GeneID" id="30988273"/>
<dbReference type="EMBL" id="KV453947">
    <property type="protein sequence ID" value="ODV70937.1"/>
    <property type="molecule type" value="Genomic_DNA"/>
</dbReference>
<keyword evidence="8 11" id="KW-0472">Membrane</keyword>
<evidence type="ECO:0000256" key="10">
    <source>
        <dbReference type="SAM" id="MobiDB-lite"/>
    </source>
</evidence>
<reference evidence="12 13" key="1">
    <citation type="journal article" date="2016" name="Proc. Natl. Acad. Sci. U.S.A.">
        <title>Comparative genomics of biotechnologically important yeasts.</title>
        <authorList>
            <person name="Riley R."/>
            <person name="Haridas S."/>
            <person name="Wolfe K.H."/>
            <person name="Lopes M.R."/>
            <person name="Hittinger C.T."/>
            <person name="Goeker M."/>
            <person name="Salamov A.A."/>
            <person name="Wisecaver J.H."/>
            <person name="Long T.M."/>
            <person name="Calvey C.H."/>
            <person name="Aerts A.L."/>
            <person name="Barry K.W."/>
            <person name="Choi C."/>
            <person name="Clum A."/>
            <person name="Coughlan A.Y."/>
            <person name="Deshpande S."/>
            <person name="Douglass A.P."/>
            <person name="Hanson S.J."/>
            <person name="Klenk H.-P."/>
            <person name="LaButti K.M."/>
            <person name="Lapidus A."/>
            <person name="Lindquist E.A."/>
            <person name="Lipzen A.M."/>
            <person name="Meier-Kolthoff J.P."/>
            <person name="Ohm R.A."/>
            <person name="Otillar R.P."/>
            <person name="Pangilinan J.L."/>
            <person name="Peng Y."/>
            <person name="Rokas A."/>
            <person name="Rosa C.A."/>
            <person name="Scheuner C."/>
            <person name="Sibirny A.A."/>
            <person name="Slot J.C."/>
            <person name="Stielow J.B."/>
            <person name="Sun H."/>
            <person name="Kurtzman C.P."/>
            <person name="Blackwell M."/>
            <person name="Grigoriev I.V."/>
            <person name="Jeffries T.W."/>
        </authorList>
    </citation>
    <scope>NUCLEOTIDE SEQUENCE [LARGE SCALE GENOMIC DNA]</scope>
    <source>
        <strain evidence="13">ATCC 18201 / CBS 1600 / BCRC 20928 / JCM 3617 / NBRC 0987 / NRRL Y-1542</strain>
    </source>
</reference>
<evidence type="ECO:0000256" key="2">
    <source>
        <dbReference type="ARBA" id="ARBA00009105"/>
    </source>
</evidence>
<dbReference type="GO" id="GO:0016020">
    <property type="term" value="C:membrane"/>
    <property type="evidence" value="ECO:0007669"/>
    <property type="project" value="UniProtKB-SubCell"/>
</dbReference>
<dbReference type="Proteomes" id="UP000094389">
    <property type="component" value="Unassembled WGS sequence"/>
</dbReference>
<dbReference type="GO" id="GO:0005794">
    <property type="term" value="C:Golgi apparatus"/>
    <property type="evidence" value="ECO:0007669"/>
    <property type="project" value="TreeGrafter"/>
</dbReference>
<feature type="transmembrane region" description="Helical" evidence="11">
    <location>
        <begin position="33"/>
        <end position="51"/>
    </location>
</feature>
<dbReference type="PANTHER" id="PTHR31392">
    <property type="entry name" value="ALPHA-1,3-MANNOSYLTRANSFERASE MNN1-RELATED"/>
    <property type="match status" value="1"/>
</dbReference>
<dbReference type="SUPFAM" id="SSF53448">
    <property type="entry name" value="Nucleotide-diphospho-sugar transferases"/>
    <property type="match status" value="1"/>
</dbReference>
<evidence type="ECO:0000256" key="11">
    <source>
        <dbReference type="SAM" id="Phobius"/>
    </source>
</evidence>
<evidence type="ECO:0000313" key="12">
    <source>
        <dbReference type="EMBL" id="ODV70937.1"/>
    </source>
</evidence>
<comment type="subcellular location">
    <subcellularLocation>
        <location evidence="1">Membrane</location>
        <topology evidence="1">Single-pass type II membrane protein</topology>
    </subcellularLocation>
</comment>
<gene>
    <name evidence="12" type="ORF">CYBJADRAFT_164787</name>
</gene>
<evidence type="ECO:0000256" key="1">
    <source>
        <dbReference type="ARBA" id="ARBA00004606"/>
    </source>
</evidence>
<keyword evidence="7 11" id="KW-1133">Transmembrane helix</keyword>